<gene>
    <name evidence="1" type="ORF">F4821DRAFT_238980</name>
</gene>
<evidence type="ECO:0000313" key="2">
    <source>
        <dbReference type="Proteomes" id="UP001497680"/>
    </source>
</evidence>
<dbReference type="EMBL" id="MU394318">
    <property type="protein sequence ID" value="KAI6086155.1"/>
    <property type="molecule type" value="Genomic_DNA"/>
</dbReference>
<proteinExistence type="predicted"/>
<organism evidence="1 2">
    <name type="scientific">Hypoxylon rubiginosum</name>
    <dbReference type="NCBI Taxonomy" id="110542"/>
    <lineage>
        <taxon>Eukaryota</taxon>
        <taxon>Fungi</taxon>
        <taxon>Dikarya</taxon>
        <taxon>Ascomycota</taxon>
        <taxon>Pezizomycotina</taxon>
        <taxon>Sordariomycetes</taxon>
        <taxon>Xylariomycetidae</taxon>
        <taxon>Xylariales</taxon>
        <taxon>Hypoxylaceae</taxon>
        <taxon>Hypoxylon</taxon>
    </lineage>
</organism>
<protein>
    <submittedName>
        <fullName evidence="1">Uncharacterized protein</fullName>
    </submittedName>
</protein>
<sequence length="408" mass="44828">MAEIPVIQILDKKNYFKQTLVPLPNESLPPLKESSIQIRTEALCLTSNNFSYCRVGHLLGWWDVHPIPASTPAPYNDTSIYGRINCWGYAKVTDSTFAGVPKGSYVWGYLPIGTLPQNLTVKAGTVPGQILITDEYRQKQLPIYNRYWVHPESVSKEIAAKSDAIAYEAIVRVMHLTSYLMTGYMFPADPAQSVQLTPETADLAGATVISFAPGSKVGLAFAQLLRDPKRSSSSKPFKVIGAASEYSRAYVESTGAYDEVVSSTSDDPLAVLSRIGVSKDAKVAIFDFGGRAGAAWKWVAAIKAQYPRAQFTAIGADVSDPLAAAAPPQIEGLDFSQVNADGLLQLAMKKDGEREFWEGYESAWKEYRDTVLKGLKIRWGEGMGDVEKGWEKFTKNEVQADEGLMFKV</sequence>
<reference evidence="1 2" key="1">
    <citation type="journal article" date="2022" name="New Phytol.">
        <title>Ecological generalism drives hyperdiversity of secondary metabolite gene clusters in xylarialean endophytes.</title>
        <authorList>
            <person name="Franco M.E.E."/>
            <person name="Wisecaver J.H."/>
            <person name="Arnold A.E."/>
            <person name="Ju Y.M."/>
            <person name="Slot J.C."/>
            <person name="Ahrendt S."/>
            <person name="Moore L.P."/>
            <person name="Eastman K.E."/>
            <person name="Scott K."/>
            <person name="Konkel Z."/>
            <person name="Mondo S.J."/>
            <person name="Kuo A."/>
            <person name="Hayes R.D."/>
            <person name="Haridas S."/>
            <person name="Andreopoulos B."/>
            <person name="Riley R."/>
            <person name="LaButti K."/>
            <person name="Pangilinan J."/>
            <person name="Lipzen A."/>
            <person name="Amirebrahimi M."/>
            <person name="Yan J."/>
            <person name="Adam C."/>
            <person name="Keymanesh K."/>
            <person name="Ng V."/>
            <person name="Louie K."/>
            <person name="Northen T."/>
            <person name="Drula E."/>
            <person name="Henrissat B."/>
            <person name="Hsieh H.M."/>
            <person name="Youens-Clark K."/>
            <person name="Lutzoni F."/>
            <person name="Miadlikowska J."/>
            <person name="Eastwood D.C."/>
            <person name="Hamelin R.C."/>
            <person name="Grigoriev I.V."/>
            <person name="U'Ren J.M."/>
        </authorList>
    </citation>
    <scope>NUCLEOTIDE SEQUENCE [LARGE SCALE GENOMIC DNA]</scope>
    <source>
        <strain evidence="1 2">ER1909</strain>
    </source>
</reference>
<accession>A0ACC0D1E7</accession>
<evidence type="ECO:0000313" key="1">
    <source>
        <dbReference type="EMBL" id="KAI6086155.1"/>
    </source>
</evidence>
<name>A0ACC0D1E7_9PEZI</name>
<keyword evidence="2" id="KW-1185">Reference proteome</keyword>
<dbReference type="Proteomes" id="UP001497680">
    <property type="component" value="Unassembled WGS sequence"/>
</dbReference>
<comment type="caution">
    <text evidence="1">The sequence shown here is derived from an EMBL/GenBank/DDBJ whole genome shotgun (WGS) entry which is preliminary data.</text>
</comment>